<dbReference type="PANTHER" id="PTHR43306:SF1">
    <property type="entry name" value="7,8-DIHYDRO-6-HYDROXYMETHYLPTERIN DIMETHYLTRANSFERASE"/>
    <property type="match status" value="1"/>
</dbReference>
<evidence type="ECO:0000256" key="6">
    <source>
        <dbReference type="ARBA" id="ARBA00023014"/>
    </source>
</evidence>
<dbReference type="InterPro" id="IPR006638">
    <property type="entry name" value="Elp3/MiaA/NifB-like_rSAM"/>
</dbReference>
<feature type="compositionally biased region" description="Low complexity" evidence="7">
    <location>
        <begin position="475"/>
        <end position="491"/>
    </location>
</feature>
<dbReference type="InterPro" id="IPR034474">
    <property type="entry name" value="Methyltransferase_Class_D"/>
</dbReference>
<gene>
    <name evidence="9" type="ORF">H5V44_12305</name>
</gene>
<accession>A0A7J9SM26</accession>
<dbReference type="Proteomes" id="UP000546257">
    <property type="component" value="Unassembled WGS sequence"/>
</dbReference>
<dbReference type="PANTHER" id="PTHR43306">
    <property type="entry name" value="7,8-DIHYDRO-6-HYDROXYMETHYLPTERIN DIMETHYLTRANSFERASE"/>
    <property type="match status" value="1"/>
</dbReference>
<proteinExistence type="predicted"/>
<evidence type="ECO:0000256" key="4">
    <source>
        <dbReference type="ARBA" id="ARBA00022723"/>
    </source>
</evidence>
<evidence type="ECO:0000313" key="9">
    <source>
        <dbReference type="EMBL" id="MBB6647057.1"/>
    </source>
</evidence>
<keyword evidence="6" id="KW-0411">Iron-sulfur</keyword>
<dbReference type="SFLD" id="SFLDG01100">
    <property type="entry name" value="methyltransferase_(Class_D)"/>
    <property type="match status" value="1"/>
</dbReference>
<dbReference type="PROSITE" id="PS51918">
    <property type="entry name" value="RADICAL_SAM"/>
    <property type="match status" value="1"/>
</dbReference>
<sequence>MSQRATLAETTSLCPDCLQQVPGRYEERDGGVFLTRDCPDHGVASRRVWGSHDHWEWAAEFGPSPEYDGGDLAVDDDHACLAVVEVTDDCNLSCSYCFASSGPGGDHRSTDEIEALLDTVENAGGRPIQFSGGEPTVRDDLPDLVERARERGIDHVEVNTNGIRLATEEGYAGKLADAGVTAVYLQFDGLTSETYETIREVDLVEEKHAAIEACRDADLPVVLVPTVVPDVNDHEMGDIVRFALENRDVIRSVNFQPVAHFGRYATDDGRFAIDTATRLLAEQIGSLEPRDMLPAPCCSAYCQIGTAFVPADADPSVGDGCGSDGGAAADGADAGADCGCEDADAGAFVPLTKFVDDQLWEMLSGMVDEGDYMELLAGTAAGEEWACKTAGCCGVDVPGGVEGLFDEVVPVSFTGFMDADAADVNRLSNCCISVPTADGDLVPFCGYNMTTDDGEYALRNRNEWGGRAAVDDPRAATGADGSDPDADAPTGYEGDGVADGGRVEDSPRTDCDPDSGCCGDGR</sequence>
<dbReference type="AlphaFoldDB" id="A0A7J9SM26"/>
<dbReference type="SFLD" id="SFLDG01067">
    <property type="entry name" value="SPASM/twitch_domain_containing"/>
    <property type="match status" value="1"/>
</dbReference>
<dbReference type="InterPro" id="IPR056488">
    <property type="entry name" value="Zn_ribbon_HMPTM"/>
</dbReference>
<dbReference type="RefSeq" id="WP_185193431.1">
    <property type="nucleotide sequence ID" value="NZ_JACKXD010000004.1"/>
</dbReference>
<dbReference type="SUPFAM" id="SSF102114">
    <property type="entry name" value="Radical SAM enzymes"/>
    <property type="match status" value="1"/>
</dbReference>
<dbReference type="GO" id="GO:0051539">
    <property type="term" value="F:4 iron, 4 sulfur cluster binding"/>
    <property type="evidence" value="ECO:0007669"/>
    <property type="project" value="UniProtKB-KW"/>
</dbReference>
<dbReference type="InterPro" id="IPR058240">
    <property type="entry name" value="rSAM_sf"/>
</dbReference>
<dbReference type="Pfam" id="PF04055">
    <property type="entry name" value="Radical_SAM"/>
    <property type="match status" value="1"/>
</dbReference>
<comment type="cofactor">
    <cofactor evidence="1">
        <name>[4Fe-4S] cluster</name>
        <dbReference type="ChEBI" id="CHEBI:49883"/>
    </cofactor>
</comment>
<keyword evidence="5" id="KW-0408">Iron</keyword>
<evidence type="ECO:0000256" key="2">
    <source>
        <dbReference type="ARBA" id="ARBA00022485"/>
    </source>
</evidence>
<keyword evidence="4" id="KW-0479">Metal-binding</keyword>
<protein>
    <submittedName>
        <fullName evidence="9">Radical SAM protein</fullName>
    </submittedName>
</protein>
<feature type="region of interest" description="Disordered" evidence="7">
    <location>
        <begin position="468"/>
        <end position="522"/>
    </location>
</feature>
<organism evidence="9 10">
    <name type="scientific">Halobellus ruber</name>
    <dbReference type="NCBI Taxonomy" id="2761102"/>
    <lineage>
        <taxon>Archaea</taxon>
        <taxon>Methanobacteriati</taxon>
        <taxon>Methanobacteriota</taxon>
        <taxon>Stenosarchaea group</taxon>
        <taxon>Halobacteria</taxon>
        <taxon>Halobacteriales</taxon>
        <taxon>Haloferacaceae</taxon>
        <taxon>Halobellus</taxon>
    </lineage>
</organism>
<name>A0A7J9SM26_9EURY</name>
<evidence type="ECO:0000256" key="7">
    <source>
        <dbReference type="SAM" id="MobiDB-lite"/>
    </source>
</evidence>
<keyword evidence="3" id="KW-0949">S-adenosyl-L-methionine</keyword>
<evidence type="ECO:0000256" key="1">
    <source>
        <dbReference type="ARBA" id="ARBA00001966"/>
    </source>
</evidence>
<comment type="caution">
    <text evidence="9">The sequence shown here is derived from an EMBL/GenBank/DDBJ whole genome shotgun (WGS) entry which is preliminary data.</text>
</comment>
<evidence type="ECO:0000256" key="5">
    <source>
        <dbReference type="ARBA" id="ARBA00023004"/>
    </source>
</evidence>
<evidence type="ECO:0000259" key="8">
    <source>
        <dbReference type="PROSITE" id="PS51918"/>
    </source>
</evidence>
<dbReference type="InterPro" id="IPR013785">
    <property type="entry name" value="Aldolase_TIM"/>
</dbReference>
<keyword evidence="10" id="KW-1185">Reference proteome</keyword>
<feature type="domain" description="Radical SAM core" evidence="8">
    <location>
        <begin position="76"/>
        <end position="291"/>
    </location>
</feature>
<dbReference type="SMART" id="SM00729">
    <property type="entry name" value="Elp3"/>
    <property type="match status" value="1"/>
</dbReference>
<keyword evidence="2" id="KW-0004">4Fe-4S</keyword>
<dbReference type="GO" id="GO:0046872">
    <property type="term" value="F:metal ion binding"/>
    <property type="evidence" value="ECO:0007669"/>
    <property type="project" value="UniProtKB-KW"/>
</dbReference>
<dbReference type="GO" id="GO:0003824">
    <property type="term" value="F:catalytic activity"/>
    <property type="evidence" value="ECO:0007669"/>
    <property type="project" value="InterPro"/>
</dbReference>
<evidence type="ECO:0000313" key="10">
    <source>
        <dbReference type="Proteomes" id="UP000546257"/>
    </source>
</evidence>
<dbReference type="SFLD" id="SFLDS00029">
    <property type="entry name" value="Radical_SAM"/>
    <property type="match status" value="1"/>
</dbReference>
<reference evidence="9 10" key="1">
    <citation type="submission" date="2020-08" db="EMBL/GenBank/DDBJ databases">
        <authorList>
            <person name="Seo M.-J."/>
        </authorList>
    </citation>
    <scope>NUCLEOTIDE SEQUENCE [LARGE SCALE GENOMIC DNA]</scope>
    <source>
        <strain evidence="9 10">MBLA0160</strain>
    </source>
</reference>
<dbReference type="CDD" id="cd01335">
    <property type="entry name" value="Radical_SAM"/>
    <property type="match status" value="1"/>
</dbReference>
<dbReference type="Pfam" id="PF23545">
    <property type="entry name" value="Zn_ribbon_HMPTM"/>
    <property type="match status" value="1"/>
</dbReference>
<dbReference type="InterPro" id="IPR000385">
    <property type="entry name" value="MoaA_NifB_PqqE_Fe-S-bd_CS"/>
</dbReference>
<dbReference type="InterPro" id="IPR007197">
    <property type="entry name" value="rSAM"/>
</dbReference>
<dbReference type="Gene3D" id="3.20.20.70">
    <property type="entry name" value="Aldolase class I"/>
    <property type="match status" value="1"/>
</dbReference>
<dbReference type="PROSITE" id="PS01305">
    <property type="entry name" value="MOAA_NIFB_PQQE"/>
    <property type="match status" value="1"/>
</dbReference>
<dbReference type="EMBL" id="JACKXD010000004">
    <property type="protein sequence ID" value="MBB6647057.1"/>
    <property type="molecule type" value="Genomic_DNA"/>
</dbReference>
<dbReference type="GO" id="GO:0032324">
    <property type="term" value="P:molybdopterin cofactor biosynthetic process"/>
    <property type="evidence" value="ECO:0007669"/>
    <property type="project" value="UniProtKB-ARBA"/>
</dbReference>
<evidence type="ECO:0000256" key="3">
    <source>
        <dbReference type="ARBA" id="ARBA00022691"/>
    </source>
</evidence>
<feature type="compositionally biased region" description="Basic and acidic residues" evidence="7">
    <location>
        <begin position="501"/>
        <end position="511"/>
    </location>
</feature>